<dbReference type="PANTHER" id="PTHR33630:SF9">
    <property type="entry name" value="CUTINASE 4"/>
    <property type="match status" value="1"/>
</dbReference>
<organism evidence="7 8">
    <name type="scientific">Amycolatopsis alba DSM 44262</name>
    <dbReference type="NCBI Taxonomy" id="1125972"/>
    <lineage>
        <taxon>Bacteria</taxon>
        <taxon>Bacillati</taxon>
        <taxon>Actinomycetota</taxon>
        <taxon>Actinomycetes</taxon>
        <taxon>Pseudonocardiales</taxon>
        <taxon>Pseudonocardiaceae</taxon>
        <taxon>Amycolatopsis</taxon>
    </lineage>
</organism>
<evidence type="ECO:0000256" key="2">
    <source>
        <dbReference type="ARBA" id="ARBA00022487"/>
    </source>
</evidence>
<proteinExistence type="inferred from homology"/>
<accession>A0A229R9M2</accession>
<dbReference type="SUPFAM" id="SSF53474">
    <property type="entry name" value="alpha/beta-Hydrolases"/>
    <property type="match status" value="1"/>
</dbReference>
<reference evidence="7 8" key="1">
    <citation type="submission" date="2017-07" db="EMBL/GenBank/DDBJ databases">
        <title>Amycolatopsis alba DSM 44262 Genome sequencing and assembly.</title>
        <authorList>
            <person name="Kaur N."/>
            <person name="Mayilraj S."/>
        </authorList>
    </citation>
    <scope>NUCLEOTIDE SEQUENCE [LARGE SCALE GENOMIC DNA]</scope>
    <source>
        <strain evidence="7 8">DSM 44262</strain>
    </source>
</reference>
<evidence type="ECO:0000256" key="1">
    <source>
        <dbReference type="ARBA" id="ARBA00007534"/>
    </source>
</evidence>
<name>A0A229R9M2_AMYAL</name>
<feature type="region of interest" description="Disordered" evidence="5">
    <location>
        <begin position="109"/>
        <end position="130"/>
    </location>
</feature>
<keyword evidence="6" id="KW-0732">Signal</keyword>
<dbReference type="InterPro" id="IPR000675">
    <property type="entry name" value="Cutinase/axe"/>
</dbReference>
<dbReference type="Pfam" id="PF01083">
    <property type="entry name" value="Cutinase"/>
    <property type="match status" value="1"/>
</dbReference>
<keyword evidence="2" id="KW-0719">Serine esterase</keyword>
<keyword evidence="4" id="KW-1015">Disulfide bond</keyword>
<keyword evidence="3" id="KW-0378">Hydrolase</keyword>
<dbReference type="EMBL" id="NMQU01000158">
    <property type="protein sequence ID" value="OXM43114.1"/>
    <property type="molecule type" value="Genomic_DNA"/>
</dbReference>
<dbReference type="Gene3D" id="3.40.50.1820">
    <property type="entry name" value="alpha/beta hydrolase"/>
    <property type="match status" value="1"/>
</dbReference>
<gene>
    <name evidence="7" type="ORF">CFP75_39630</name>
</gene>
<feature type="chain" id="PRO_5039037405" evidence="6">
    <location>
        <begin position="21"/>
        <end position="349"/>
    </location>
</feature>
<dbReference type="RefSeq" id="WP_020636196.1">
    <property type="nucleotide sequence ID" value="NZ_KB913032.1"/>
</dbReference>
<dbReference type="GO" id="GO:0052689">
    <property type="term" value="F:carboxylic ester hydrolase activity"/>
    <property type="evidence" value="ECO:0007669"/>
    <property type="project" value="UniProtKB-KW"/>
</dbReference>
<dbReference type="AlphaFoldDB" id="A0A229R9M2"/>
<protein>
    <submittedName>
        <fullName evidence="7">Cutinase family protein</fullName>
    </submittedName>
</protein>
<evidence type="ECO:0000313" key="7">
    <source>
        <dbReference type="EMBL" id="OXM43114.1"/>
    </source>
</evidence>
<dbReference type="OrthoDB" id="256225at2"/>
<dbReference type="PANTHER" id="PTHR33630">
    <property type="entry name" value="CUTINASE RV1984C-RELATED-RELATED"/>
    <property type="match status" value="1"/>
</dbReference>
<evidence type="ECO:0000256" key="4">
    <source>
        <dbReference type="ARBA" id="ARBA00023157"/>
    </source>
</evidence>
<evidence type="ECO:0000313" key="8">
    <source>
        <dbReference type="Proteomes" id="UP000215563"/>
    </source>
</evidence>
<comment type="caution">
    <text evidence="7">The sequence shown here is derived from an EMBL/GenBank/DDBJ whole genome shotgun (WGS) entry which is preliminary data.</text>
</comment>
<keyword evidence="8" id="KW-1185">Reference proteome</keyword>
<sequence>MTRATLLLTALAAAAVTALAVIPGSTANATTGYHVFNTGIGIYPRTTPTMNPTARAGTALADGTPVTIACQTTGDPVHGNAIYNRLADDTYLPDYFTYTGVDGFVPTLPRCDAPPARPQNPQPQPTQPRPFGAACAPTILLVVPGSSETSTSARSDQHRGLLAHVTRPLTERLGRKLRVHYANYPAKLDGGYFASKDAGYRAAWSALNTYAAACPTSTFALLGYSQGAHIAGDLAATIGKESSPIPARRLSAVALLADPARNPGDNTLGTSFPSIGAAGARAGFGDTTKVVIGLCTDFDPVCNAAPPYAAPLTAALLGQAAHTGYATKKLDGSKTFTGWLTDYLAVTLD</sequence>
<dbReference type="Proteomes" id="UP000215563">
    <property type="component" value="Unassembled WGS sequence"/>
</dbReference>
<evidence type="ECO:0000256" key="3">
    <source>
        <dbReference type="ARBA" id="ARBA00022801"/>
    </source>
</evidence>
<comment type="similarity">
    <text evidence="1">Belongs to the cutinase family.</text>
</comment>
<evidence type="ECO:0000256" key="5">
    <source>
        <dbReference type="SAM" id="MobiDB-lite"/>
    </source>
</evidence>
<dbReference type="SMART" id="SM01110">
    <property type="entry name" value="Cutinase"/>
    <property type="match status" value="1"/>
</dbReference>
<feature type="compositionally biased region" description="Pro residues" evidence="5">
    <location>
        <begin position="115"/>
        <end position="128"/>
    </location>
</feature>
<feature type="signal peptide" evidence="6">
    <location>
        <begin position="1"/>
        <end position="20"/>
    </location>
</feature>
<evidence type="ECO:0000256" key="6">
    <source>
        <dbReference type="SAM" id="SignalP"/>
    </source>
</evidence>
<dbReference type="InterPro" id="IPR029058">
    <property type="entry name" value="AB_hydrolase_fold"/>
</dbReference>